<dbReference type="RefSeq" id="XP_066662752.1">
    <property type="nucleotide sequence ID" value="XM_066817060.1"/>
</dbReference>
<keyword evidence="3" id="KW-1185">Reference proteome</keyword>
<dbReference type="GeneID" id="92050120"/>
<proteinExistence type="predicted"/>
<sequence>MGCCRGNVKKSQTPASGPKLGELAKEKTSASLWGAPAASTPKPAQPTSGAANSSTGAGGSGFDDLLG</sequence>
<protein>
    <submittedName>
        <fullName evidence="2">Uncharacterized protein</fullName>
    </submittedName>
</protein>
<feature type="region of interest" description="Disordered" evidence="1">
    <location>
        <begin position="1"/>
        <end position="67"/>
    </location>
</feature>
<evidence type="ECO:0000313" key="3">
    <source>
        <dbReference type="Proteomes" id="UP001433268"/>
    </source>
</evidence>
<name>A0ABR1V476_9PEZI</name>
<evidence type="ECO:0000313" key="2">
    <source>
        <dbReference type="EMBL" id="KAK8065999.1"/>
    </source>
</evidence>
<reference evidence="2 3" key="1">
    <citation type="submission" date="2023-01" db="EMBL/GenBank/DDBJ databases">
        <title>Analysis of 21 Apiospora genomes using comparative genomics revels a genus with tremendous synthesis potential of carbohydrate active enzymes and secondary metabolites.</title>
        <authorList>
            <person name="Sorensen T."/>
        </authorList>
    </citation>
    <scope>NUCLEOTIDE SEQUENCE [LARGE SCALE GENOMIC DNA]</scope>
    <source>
        <strain evidence="2 3">CBS 114990</strain>
    </source>
</reference>
<organism evidence="2 3">
    <name type="scientific">Apiospora hydei</name>
    <dbReference type="NCBI Taxonomy" id="1337664"/>
    <lineage>
        <taxon>Eukaryota</taxon>
        <taxon>Fungi</taxon>
        <taxon>Dikarya</taxon>
        <taxon>Ascomycota</taxon>
        <taxon>Pezizomycotina</taxon>
        <taxon>Sordariomycetes</taxon>
        <taxon>Xylariomycetidae</taxon>
        <taxon>Amphisphaeriales</taxon>
        <taxon>Apiosporaceae</taxon>
        <taxon>Apiospora</taxon>
    </lineage>
</organism>
<dbReference type="EMBL" id="JAQQWN010000009">
    <property type="protein sequence ID" value="KAK8065999.1"/>
    <property type="molecule type" value="Genomic_DNA"/>
</dbReference>
<accession>A0ABR1V476</accession>
<dbReference type="Proteomes" id="UP001433268">
    <property type="component" value="Unassembled WGS sequence"/>
</dbReference>
<evidence type="ECO:0000256" key="1">
    <source>
        <dbReference type="SAM" id="MobiDB-lite"/>
    </source>
</evidence>
<gene>
    <name evidence="2" type="ORF">PG997_012746</name>
</gene>
<comment type="caution">
    <text evidence="2">The sequence shown here is derived from an EMBL/GenBank/DDBJ whole genome shotgun (WGS) entry which is preliminary data.</text>
</comment>